<dbReference type="EMBL" id="JAVRRA010004192">
    <property type="protein sequence ID" value="KAK5275702.1"/>
    <property type="molecule type" value="Genomic_DNA"/>
</dbReference>
<evidence type="ECO:0000256" key="3">
    <source>
        <dbReference type="ARBA" id="ARBA00023134"/>
    </source>
</evidence>
<feature type="non-terminal residue" evidence="7">
    <location>
        <position position="133"/>
    </location>
</feature>
<reference evidence="7 8" key="1">
    <citation type="submission" date="2023-08" db="EMBL/GenBank/DDBJ databases">
        <title>Black Yeasts Isolated from many extreme environments.</title>
        <authorList>
            <person name="Coleine C."/>
            <person name="Stajich J.E."/>
            <person name="Selbmann L."/>
        </authorList>
    </citation>
    <scope>NUCLEOTIDE SEQUENCE [LARGE SCALE GENOMIC DNA]</scope>
    <source>
        <strain evidence="7 8">CCFEE 536</strain>
    </source>
</reference>
<comment type="caution">
    <text evidence="7">The sequence shown here is derived from an EMBL/GenBank/DDBJ whole genome shotgun (WGS) entry which is preliminary data.</text>
</comment>
<evidence type="ECO:0000313" key="8">
    <source>
        <dbReference type="Proteomes" id="UP001357485"/>
    </source>
</evidence>
<sequence>LIVACDTFRSGAVEQLRVHVRNLKELGEREGGQVELYERGYGKDAANIAKDAVEFATVQKFDVVLIDTAGRRHNDARLMSSLEKFAKLAQPDKILMVGEALVGTDSVSQARNFNAAFGAQRKLDGFIISKCDT</sequence>
<dbReference type="PANTHER" id="PTHR43134">
    <property type="entry name" value="SIGNAL RECOGNITION PARTICLE RECEPTOR SUBUNIT ALPHA"/>
    <property type="match status" value="1"/>
</dbReference>
<keyword evidence="3" id="KW-0342">GTP-binding</keyword>
<evidence type="ECO:0000259" key="6">
    <source>
        <dbReference type="SMART" id="SM00962"/>
    </source>
</evidence>
<feature type="non-terminal residue" evidence="7">
    <location>
        <position position="1"/>
    </location>
</feature>
<dbReference type="InterPro" id="IPR027417">
    <property type="entry name" value="P-loop_NTPase"/>
</dbReference>
<dbReference type="Pfam" id="PF00448">
    <property type="entry name" value="SRP54"/>
    <property type="match status" value="1"/>
</dbReference>
<evidence type="ECO:0000256" key="1">
    <source>
        <dbReference type="ARBA" id="ARBA00008531"/>
    </source>
</evidence>
<name>A0ABR0M0V9_9PEZI</name>
<comment type="subcellular location">
    <subcellularLocation>
        <location evidence="5">Endomembrane system</location>
        <topology evidence="5">Peripheral membrane protein</topology>
        <orientation evidence="5">Cytoplasmic side</orientation>
    </subcellularLocation>
</comment>
<evidence type="ECO:0000256" key="5">
    <source>
        <dbReference type="ARBA" id="ARBA00029433"/>
    </source>
</evidence>
<evidence type="ECO:0000256" key="4">
    <source>
        <dbReference type="ARBA" id="ARBA00023136"/>
    </source>
</evidence>
<evidence type="ECO:0000313" key="7">
    <source>
        <dbReference type="EMBL" id="KAK5275702.1"/>
    </source>
</evidence>
<dbReference type="SMART" id="SM00962">
    <property type="entry name" value="SRP54"/>
    <property type="match status" value="1"/>
</dbReference>
<proteinExistence type="inferred from homology"/>
<comment type="similarity">
    <text evidence="1">Belongs to the GTP-binding SRP family.</text>
</comment>
<feature type="domain" description="SRP54-type proteins GTP-binding" evidence="6">
    <location>
        <begin position="1"/>
        <end position="133"/>
    </location>
</feature>
<keyword evidence="2" id="KW-0547">Nucleotide-binding</keyword>
<dbReference type="PANTHER" id="PTHR43134:SF1">
    <property type="entry name" value="SIGNAL RECOGNITION PARTICLE RECEPTOR SUBUNIT ALPHA"/>
    <property type="match status" value="1"/>
</dbReference>
<dbReference type="InterPro" id="IPR000897">
    <property type="entry name" value="SRP54_GTPase_dom"/>
</dbReference>
<accession>A0ABR0M0V9</accession>
<gene>
    <name evidence="7" type="ORF">LTR16_012213</name>
</gene>
<keyword evidence="8" id="KW-1185">Reference proteome</keyword>
<dbReference type="Proteomes" id="UP001357485">
    <property type="component" value="Unassembled WGS sequence"/>
</dbReference>
<protein>
    <recommendedName>
        <fullName evidence="6">SRP54-type proteins GTP-binding domain-containing protein</fullName>
    </recommendedName>
</protein>
<evidence type="ECO:0000256" key="2">
    <source>
        <dbReference type="ARBA" id="ARBA00022741"/>
    </source>
</evidence>
<dbReference type="Gene3D" id="3.40.50.300">
    <property type="entry name" value="P-loop containing nucleotide triphosphate hydrolases"/>
    <property type="match status" value="1"/>
</dbReference>
<dbReference type="SUPFAM" id="SSF52540">
    <property type="entry name" value="P-loop containing nucleoside triphosphate hydrolases"/>
    <property type="match status" value="1"/>
</dbReference>
<organism evidence="7 8">
    <name type="scientific">Cryomyces antarcticus</name>
    <dbReference type="NCBI Taxonomy" id="329879"/>
    <lineage>
        <taxon>Eukaryota</taxon>
        <taxon>Fungi</taxon>
        <taxon>Dikarya</taxon>
        <taxon>Ascomycota</taxon>
        <taxon>Pezizomycotina</taxon>
        <taxon>Dothideomycetes</taxon>
        <taxon>Dothideomycetes incertae sedis</taxon>
        <taxon>Cryomyces</taxon>
    </lineage>
</organism>
<keyword evidence="4" id="KW-0472">Membrane</keyword>